<dbReference type="PROSITE" id="PS50965">
    <property type="entry name" value="NERD"/>
    <property type="match status" value="1"/>
</dbReference>
<feature type="domain" description="NERD" evidence="2">
    <location>
        <begin position="79"/>
        <end position="196"/>
    </location>
</feature>
<evidence type="ECO:0000313" key="3">
    <source>
        <dbReference type="EMBL" id="MSS64839.1"/>
    </source>
</evidence>
<reference evidence="3 4" key="1">
    <citation type="submission" date="2019-08" db="EMBL/GenBank/DDBJ databases">
        <title>In-depth cultivation of the pig gut microbiome towards novel bacterial diversity and tailored functional studies.</title>
        <authorList>
            <person name="Wylensek D."/>
            <person name="Hitch T.C.A."/>
            <person name="Clavel T."/>
        </authorList>
    </citation>
    <scope>NUCLEOTIDE SEQUENCE [LARGE SCALE GENOMIC DNA]</scope>
    <source>
        <strain evidence="3 4">WCA-693-APC-MOT-I</strain>
    </source>
</reference>
<accession>A0A6L5Y1P8</accession>
<dbReference type="InterPro" id="IPR011528">
    <property type="entry name" value="NERD"/>
</dbReference>
<keyword evidence="1" id="KW-1133">Transmembrane helix</keyword>
<gene>
    <name evidence="3" type="ORF">FYJ58_13335</name>
</gene>
<sequence length="264" mass="31611">MILKVINNILLIMLINIQHIDFCIRKIRKTEDIRMQIVCILVVTIILLSLKPFIIRVKYWKSGYYRQTRNSYREVLNDKGLYGEYLTGRCLNKLKGEKKILYNIYLQKENGETTEIDMILLHESGIYVIESKNYSGTVSGEEEAWYWKQTLQNGEVYSFYNPIRQNESHIRSLNHILKTTPKEMYYSIIVFDDRTVLKKIKVEQRHVFVIKRNKLTRLLRCLSLAQKKCLNEQMNDIYETLIQFCNPSEEVKQRHRDSIRKLYK</sequence>
<dbReference type="AlphaFoldDB" id="A0A6L5Y1P8"/>
<dbReference type="EMBL" id="VUMT01000032">
    <property type="protein sequence ID" value="MSS64839.1"/>
    <property type="molecule type" value="Genomic_DNA"/>
</dbReference>
<keyword evidence="4" id="KW-1185">Reference proteome</keyword>
<dbReference type="Pfam" id="PF08378">
    <property type="entry name" value="NERD"/>
    <property type="match status" value="1"/>
</dbReference>
<evidence type="ECO:0000256" key="1">
    <source>
        <dbReference type="SAM" id="Phobius"/>
    </source>
</evidence>
<feature type="transmembrane region" description="Helical" evidence="1">
    <location>
        <begin position="36"/>
        <end position="55"/>
    </location>
</feature>
<name>A0A6L5Y1P8_9FIRM</name>
<organism evidence="3 4">
    <name type="scientific">Velocimicrobium porci</name>
    <dbReference type="NCBI Taxonomy" id="2606634"/>
    <lineage>
        <taxon>Bacteria</taxon>
        <taxon>Bacillati</taxon>
        <taxon>Bacillota</taxon>
        <taxon>Clostridia</taxon>
        <taxon>Lachnospirales</taxon>
        <taxon>Lachnospiraceae</taxon>
        <taxon>Velocimicrobium</taxon>
    </lineage>
</organism>
<dbReference type="Proteomes" id="UP000482209">
    <property type="component" value="Unassembled WGS sequence"/>
</dbReference>
<comment type="caution">
    <text evidence="3">The sequence shown here is derived from an EMBL/GenBank/DDBJ whole genome shotgun (WGS) entry which is preliminary data.</text>
</comment>
<proteinExistence type="predicted"/>
<keyword evidence="1" id="KW-0812">Transmembrane</keyword>
<evidence type="ECO:0000259" key="2">
    <source>
        <dbReference type="PROSITE" id="PS50965"/>
    </source>
</evidence>
<protein>
    <submittedName>
        <fullName evidence="3">NERD domain-containing protein</fullName>
    </submittedName>
</protein>
<evidence type="ECO:0000313" key="4">
    <source>
        <dbReference type="Proteomes" id="UP000482209"/>
    </source>
</evidence>
<keyword evidence="1" id="KW-0472">Membrane</keyword>